<evidence type="ECO:0000256" key="2">
    <source>
        <dbReference type="ARBA" id="ARBA00023015"/>
    </source>
</evidence>
<dbReference type="InterPro" id="IPR013324">
    <property type="entry name" value="RNA_pol_sigma_r3/r4-like"/>
</dbReference>
<dbReference type="NCBIfam" id="TIGR02937">
    <property type="entry name" value="sigma70-ECF"/>
    <property type="match status" value="1"/>
</dbReference>
<dbReference type="EMBL" id="CP032819">
    <property type="protein sequence ID" value="AZS29712.1"/>
    <property type="molecule type" value="Genomic_DNA"/>
</dbReference>
<dbReference type="GO" id="GO:0016987">
    <property type="term" value="F:sigma factor activity"/>
    <property type="evidence" value="ECO:0007669"/>
    <property type="project" value="UniProtKB-KW"/>
</dbReference>
<evidence type="ECO:0000256" key="4">
    <source>
        <dbReference type="ARBA" id="ARBA00023163"/>
    </source>
</evidence>
<dbReference type="Proteomes" id="UP000270673">
    <property type="component" value="Chromosome"/>
</dbReference>
<dbReference type="SUPFAM" id="SSF88946">
    <property type="entry name" value="Sigma2 domain of RNA polymerase sigma factors"/>
    <property type="match status" value="1"/>
</dbReference>
<keyword evidence="7" id="KW-1185">Reference proteome</keyword>
<dbReference type="Pfam" id="PF04542">
    <property type="entry name" value="Sigma70_r2"/>
    <property type="match status" value="1"/>
</dbReference>
<reference evidence="6 7" key="1">
    <citation type="submission" date="2018-10" db="EMBL/GenBank/DDBJ databases">
        <title>Butyricimonas faecalis sp. nov., isolated from human faeces and emended description of the genus Butyricimonas.</title>
        <authorList>
            <person name="Le Roy T."/>
            <person name="Van der Smissen P."/>
            <person name="Paquot A."/>
            <person name="Delzenne N."/>
            <person name="Muccioli G."/>
            <person name="Collet J.-F."/>
            <person name="Cani P.D."/>
        </authorList>
    </citation>
    <scope>NUCLEOTIDE SEQUENCE [LARGE SCALE GENOMIC DNA]</scope>
    <source>
        <strain evidence="6 7">H184</strain>
    </source>
</reference>
<dbReference type="PRINTS" id="PR00038">
    <property type="entry name" value="HTHLUXR"/>
</dbReference>
<sequence>MVLIKSEDVFIKKFRAGNGSVFKEIFDNYYLPVKSYGFQYVENDEMVEDFVQDAFLKVWEKREDFYFVAAIKSFLYMSVRNACLDYLRHQKVQRRNEPELILWLTEEGEEEFVLEEEVHAMVYDAIKDLSERSRRVVIMTMEGLSNPEIAKELGISVNTVKTIKLRAYRMLRERLKGVQWLLLLLLGL</sequence>
<name>A0A3Q9IN17_9BACT</name>
<dbReference type="InterPro" id="IPR036388">
    <property type="entry name" value="WH-like_DNA-bd_sf"/>
</dbReference>
<dbReference type="SMART" id="SM00421">
    <property type="entry name" value="HTH_LUXR"/>
    <property type="match status" value="1"/>
</dbReference>
<dbReference type="InterPro" id="IPR039425">
    <property type="entry name" value="RNA_pol_sigma-70-like"/>
</dbReference>
<dbReference type="PANTHER" id="PTHR43133">
    <property type="entry name" value="RNA POLYMERASE ECF-TYPE SIGMA FACTO"/>
    <property type="match status" value="1"/>
</dbReference>
<dbReference type="InterPro" id="IPR007627">
    <property type="entry name" value="RNA_pol_sigma70_r2"/>
</dbReference>
<dbReference type="Gene3D" id="1.10.1740.10">
    <property type="match status" value="1"/>
</dbReference>
<dbReference type="PANTHER" id="PTHR43133:SF46">
    <property type="entry name" value="RNA POLYMERASE SIGMA-70 FACTOR ECF SUBFAMILY"/>
    <property type="match status" value="1"/>
</dbReference>
<evidence type="ECO:0000256" key="1">
    <source>
        <dbReference type="ARBA" id="ARBA00010641"/>
    </source>
</evidence>
<dbReference type="OrthoDB" id="795989at2"/>
<proteinExistence type="inferred from homology"/>
<feature type="domain" description="HTH luxR-type" evidence="5">
    <location>
        <begin position="126"/>
        <end position="181"/>
    </location>
</feature>
<comment type="similarity">
    <text evidence="1">Belongs to the sigma-70 factor family. ECF subfamily.</text>
</comment>
<accession>A0A3Q9IN17</accession>
<gene>
    <name evidence="6" type="ORF">D8S85_09235</name>
</gene>
<keyword evidence="3" id="KW-0731">Sigma factor</keyword>
<organism evidence="6 7">
    <name type="scientific">Butyricimonas faecalis</name>
    <dbReference type="NCBI Taxonomy" id="2093856"/>
    <lineage>
        <taxon>Bacteria</taxon>
        <taxon>Pseudomonadati</taxon>
        <taxon>Bacteroidota</taxon>
        <taxon>Bacteroidia</taxon>
        <taxon>Bacteroidales</taxon>
        <taxon>Odoribacteraceae</taxon>
        <taxon>Butyricimonas</taxon>
    </lineage>
</organism>
<dbReference type="KEGG" id="buy:D8S85_09235"/>
<dbReference type="InterPro" id="IPR000792">
    <property type="entry name" value="Tscrpt_reg_LuxR_C"/>
</dbReference>
<dbReference type="NCBIfam" id="TIGR02985">
    <property type="entry name" value="Sig70_bacteroi1"/>
    <property type="match status" value="1"/>
</dbReference>
<dbReference type="AlphaFoldDB" id="A0A3Q9IN17"/>
<dbReference type="Pfam" id="PF08281">
    <property type="entry name" value="Sigma70_r4_2"/>
    <property type="match status" value="1"/>
</dbReference>
<evidence type="ECO:0000256" key="3">
    <source>
        <dbReference type="ARBA" id="ARBA00023082"/>
    </source>
</evidence>
<evidence type="ECO:0000259" key="5">
    <source>
        <dbReference type="SMART" id="SM00421"/>
    </source>
</evidence>
<dbReference type="SUPFAM" id="SSF88659">
    <property type="entry name" value="Sigma3 and sigma4 domains of RNA polymerase sigma factors"/>
    <property type="match status" value="1"/>
</dbReference>
<dbReference type="CDD" id="cd06171">
    <property type="entry name" value="Sigma70_r4"/>
    <property type="match status" value="1"/>
</dbReference>
<keyword evidence="4" id="KW-0804">Transcription</keyword>
<dbReference type="GO" id="GO:0003677">
    <property type="term" value="F:DNA binding"/>
    <property type="evidence" value="ECO:0007669"/>
    <property type="project" value="InterPro"/>
</dbReference>
<dbReference type="Gene3D" id="1.10.10.10">
    <property type="entry name" value="Winged helix-like DNA-binding domain superfamily/Winged helix DNA-binding domain"/>
    <property type="match status" value="1"/>
</dbReference>
<keyword evidence="2" id="KW-0805">Transcription regulation</keyword>
<evidence type="ECO:0000313" key="7">
    <source>
        <dbReference type="Proteomes" id="UP000270673"/>
    </source>
</evidence>
<dbReference type="InterPro" id="IPR014284">
    <property type="entry name" value="RNA_pol_sigma-70_dom"/>
</dbReference>
<evidence type="ECO:0000313" key="6">
    <source>
        <dbReference type="EMBL" id="AZS29712.1"/>
    </source>
</evidence>
<dbReference type="InterPro" id="IPR013249">
    <property type="entry name" value="RNA_pol_sigma70_r4_t2"/>
</dbReference>
<dbReference type="InterPro" id="IPR013325">
    <property type="entry name" value="RNA_pol_sigma_r2"/>
</dbReference>
<dbReference type="GO" id="GO:0006352">
    <property type="term" value="P:DNA-templated transcription initiation"/>
    <property type="evidence" value="ECO:0007669"/>
    <property type="project" value="InterPro"/>
</dbReference>
<protein>
    <submittedName>
        <fullName evidence="6">RNA polymerase sigma-70 factor</fullName>
    </submittedName>
</protein>
<dbReference type="InterPro" id="IPR014327">
    <property type="entry name" value="RNA_pol_sigma70_bacteroid"/>
</dbReference>